<comment type="caution">
    <text evidence="14">The sequence shown here is derived from an EMBL/GenBank/DDBJ whole genome shotgun (WGS) entry which is preliminary data.</text>
</comment>
<dbReference type="RefSeq" id="WP_201365472.1">
    <property type="nucleotide sequence ID" value="NZ_BNJJ01000020.1"/>
</dbReference>
<dbReference type="PIRSF" id="PIRSF015601">
    <property type="entry name" value="MTase_slr0722"/>
    <property type="match status" value="1"/>
</dbReference>
<evidence type="ECO:0000256" key="12">
    <source>
        <dbReference type="PIRNR" id="PIRNR015601"/>
    </source>
</evidence>
<evidence type="ECO:0000256" key="8">
    <source>
        <dbReference type="ARBA" id="ARBA00022679"/>
    </source>
</evidence>
<dbReference type="Proteomes" id="UP000635565">
    <property type="component" value="Unassembled WGS sequence"/>
</dbReference>
<evidence type="ECO:0000259" key="13">
    <source>
        <dbReference type="Pfam" id="PF04452"/>
    </source>
</evidence>
<dbReference type="NCBIfam" id="NF008692">
    <property type="entry name" value="PRK11713.1-5"/>
    <property type="match status" value="1"/>
</dbReference>
<evidence type="ECO:0000313" key="14">
    <source>
        <dbReference type="EMBL" id="GHO87945.1"/>
    </source>
</evidence>
<comment type="similarity">
    <text evidence="2 12">Belongs to the RNA methyltransferase RsmE family.</text>
</comment>
<evidence type="ECO:0000256" key="4">
    <source>
        <dbReference type="ARBA" id="ARBA00013673"/>
    </source>
</evidence>
<organism evidence="14 15">
    <name type="scientific">Dictyobacter formicarum</name>
    <dbReference type="NCBI Taxonomy" id="2778368"/>
    <lineage>
        <taxon>Bacteria</taxon>
        <taxon>Bacillati</taxon>
        <taxon>Chloroflexota</taxon>
        <taxon>Ktedonobacteria</taxon>
        <taxon>Ktedonobacterales</taxon>
        <taxon>Dictyobacteraceae</taxon>
        <taxon>Dictyobacter</taxon>
    </lineage>
</organism>
<gene>
    <name evidence="14" type="ORF">KSZ_59510</name>
</gene>
<keyword evidence="15" id="KW-1185">Reference proteome</keyword>
<evidence type="ECO:0000256" key="9">
    <source>
        <dbReference type="ARBA" id="ARBA00022691"/>
    </source>
</evidence>
<feature type="domain" description="Ribosomal RNA small subunit methyltransferase E methyltransferase" evidence="13">
    <location>
        <begin position="77"/>
        <end position="250"/>
    </location>
</feature>
<sequence>MHRFFSADSNFHAVQPGETVTLPDKLAHQVRDVLHITVGEQLILFDNSGEEYVCSVTHSSRAGIEIQLEEKRAGKKEPAVHVVLCQGLLKSARFEFILEKGTELGVTSFVPTLCRRSMAGLEEAGPKKLQRWERIIQEATEQCGRSRVPELQTIRPLMHTLNDIPAGALAIMPWEEEHAQSLYETLQQARQNWTQATEQKPITIVIFIGPEGGLTAEEITLAKRAGVKIVTLGSRILRAETAALMTVANVMYELESPAGGRQGPKA</sequence>
<dbReference type="SUPFAM" id="SSF88697">
    <property type="entry name" value="PUA domain-like"/>
    <property type="match status" value="1"/>
</dbReference>
<evidence type="ECO:0000256" key="6">
    <source>
        <dbReference type="ARBA" id="ARBA00022552"/>
    </source>
</evidence>
<evidence type="ECO:0000256" key="3">
    <source>
        <dbReference type="ARBA" id="ARBA00012328"/>
    </source>
</evidence>
<protein>
    <recommendedName>
        <fullName evidence="4 12">Ribosomal RNA small subunit methyltransferase E</fullName>
        <ecNumber evidence="3 12">2.1.1.193</ecNumber>
    </recommendedName>
</protein>
<evidence type="ECO:0000256" key="1">
    <source>
        <dbReference type="ARBA" id="ARBA00004496"/>
    </source>
</evidence>
<reference evidence="14 15" key="1">
    <citation type="journal article" date="2021" name="Int. J. Syst. Evol. Microbiol.">
        <title>Reticulibacter mediterranei gen. nov., sp. nov., within the new family Reticulibacteraceae fam. nov., and Ktedonospora formicarum gen. nov., sp. nov., Ktedonobacter robiniae sp. nov., Dictyobacter formicarum sp. nov. and Dictyobacter arantiisoli sp. nov., belonging to the class Ktedonobacteria.</title>
        <authorList>
            <person name="Yabe S."/>
            <person name="Zheng Y."/>
            <person name="Wang C.M."/>
            <person name="Sakai Y."/>
            <person name="Abe K."/>
            <person name="Yokota A."/>
            <person name="Donadio S."/>
            <person name="Cavaletti L."/>
            <person name="Monciardini P."/>
        </authorList>
    </citation>
    <scope>NUCLEOTIDE SEQUENCE [LARGE SCALE GENOMIC DNA]</scope>
    <source>
        <strain evidence="14 15">SOSP1-9</strain>
    </source>
</reference>
<dbReference type="Gene3D" id="3.40.1280.10">
    <property type="match status" value="1"/>
</dbReference>
<keyword evidence="5 12" id="KW-0963">Cytoplasm</keyword>
<dbReference type="InterPro" id="IPR029026">
    <property type="entry name" value="tRNA_m1G_MTases_N"/>
</dbReference>
<keyword evidence="9 12" id="KW-0949">S-adenosyl-L-methionine</keyword>
<proteinExistence type="inferred from homology"/>
<dbReference type="PANTHER" id="PTHR30027">
    <property type="entry name" value="RIBOSOMAL RNA SMALL SUBUNIT METHYLTRANSFERASE E"/>
    <property type="match status" value="1"/>
</dbReference>
<dbReference type="NCBIfam" id="TIGR00046">
    <property type="entry name" value="RsmE family RNA methyltransferase"/>
    <property type="match status" value="1"/>
</dbReference>
<dbReference type="InterPro" id="IPR015947">
    <property type="entry name" value="PUA-like_sf"/>
</dbReference>
<comment type="subcellular location">
    <subcellularLocation>
        <location evidence="1 12">Cytoplasm</location>
    </subcellularLocation>
</comment>
<keyword evidence="8 12" id="KW-0808">Transferase</keyword>
<comment type="function">
    <text evidence="10 12">Specifically methylates the N3 position of the uracil ring of uridine 1498 (m3U1498) in 16S rRNA. Acts on the fully assembled 30S ribosomal subunit.</text>
</comment>
<evidence type="ECO:0000256" key="7">
    <source>
        <dbReference type="ARBA" id="ARBA00022603"/>
    </source>
</evidence>
<dbReference type="CDD" id="cd18084">
    <property type="entry name" value="RsmE-like"/>
    <property type="match status" value="1"/>
</dbReference>
<dbReference type="Pfam" id="PF04452">
    <property type="entry name" value="Methyltrans_RNA"/>
    <property type="match status" value="1"/>
</dbReference>
<dbReference type="InterPro" id="IPR006700">
    <property type="entry name" value="RsmE"/>
</dbReference>
<dbReference type="InterPro" id="IPR046886">
    <property type="entry name" value="RsmE_MTase_dom"/>
</dbReference>
<dbReference type="SUPFAM" id="SSF75217">
    <property type="entry name" value="alpha/beta knot"/>
    <property type="match status" value="1"/>
</dbReference>
<dbReference type="EMBL" id="BNJJ01000020">
    <property type="protein sequence ID" value="GHO87945.1"/>
    <property type="molecule type" value="Genomic_DNA"/>
</dbReference>
<accession>A0ABQ3VQ54</accession>
<keyword evidence="7 12" id="KW-0489">Methyltransferase</keyword>
<evidence type="ECO:0000256" key="2">
    <source>
        <dbReference type="ARBA" id="ARBA00005528"/>
    </source>
</evidence>
<evidence type="ECO:0000256" key="11">
    <source>
        <dbReference type="ARBA" id="ARBA00047944"/>
    </source>
</evidence>
<comment type="catalytic activity">
    <reaction evidence="11 12">
        <text>uridine(1498) in 16S rRNA + S-adenosyl-L-methionine = N(3)-methyluridine(1498) in 16S rRNA + S-adenosyl-L-homocysteine + H(+)</text>
        <dbReference type="Rhea" id="RHEA:42920"/>
        <dbReference type="Rhea" id="RHEA-COMP:10283"/>
        <dbReference type="Rhea" id="RHEA-COMP:10284"/>
        <dbReference type="ChEBI" id="CHEBI:15378"/>
        <dbReference type="ChEBI" id="CHEBI:57856"/>
        <dbReference type="ChEBI" id="CHEBI:59789"/>
        <dbReference type="ChEBI" id="CHEBI:65315"/>
        <dbReference type="ChEBI" id="CHEBI:74502"/>
        <dbReference type="EC" id="2.1.1.193"/>
    </reaction>
</comment>
<keyword evidence="6 12" id="KW-0698">rRNA processing</keyword>
<dbReference type="InterPro" id="IPR029028">
    <property type="entry name" value="Alpha/beta_knot_MTases"/>
</dbReference>
<dbReference type="PANTHER" id="PTHR30027:SF3">
    <property type="entry name" value="16S RRNA (URACIL(1498)-N(3))-METHYLTRANSFERASE"/>
    <property type="match status" value="1"/>
</dbReference>
<dbReference type="GO" id="GO:0032259">
    <property type="term" value="P:methylation"/>
    <property type="evidence" value="ECO:0007669"/>
    <property type="project" value="UniProtKB-KW"/>
</dbReference>
<evidence type="ECO:0000256" key="5">
    <source>
        <dbReference type="ARBA" id="ARBA00022490"/>
    </source>
</evidence>
<dbReference type="GO" id="GO:0008168">
    <property type="term" value="F:methyltransferase activity"/>
    <property type="evidence" value="ECO:0007669"/>
    <property type="project" value="UniProtKB-KW"/>
</dbReference>
<name>A0ABQ3VQ54_9CHLR</name>
<evidence type="ECO:0000256" key="10">
    <source>
        <dbReference type="ARBA" id="ARBA00025699"/>
    </source>
</evidence>
<dbReference type="EC" id="2.1.1.193" evidence="3 12"/>
<evidence type="ECO:0000313" key="15">
    <source>
        <dbReference type="Proteomes" id="UP000635565"/>
    </source>
</evidence>